<feature type="compositionally biased region" description="Basic and acidic residues" evidence="2">
    <location>
        <begin position="238"/>
        <end position="253"/>
    </location>
</feature>
<evidence type="ECO:0000256" key="1">
    <source>
        <dbReference type="SAM" id="Coils"/>
    </source>
</evidence>
<feature type="coiled-coil region" evidence="1">
    <location>
        <begin position="71"/>
        <end position="128"/>
    </location>
</feature>
<comment type="caution">
    <text evidence="3">The sequence shown here is derived from an EMBL/GenBank/DDBJ whole genome shotgun (WGS) entry which is preliminary data.</text>
</comment>
<sequence length="267" mass="30804">MPVGSLIPKIMLKEEESLWKINLARAKACQAAVKGMGRAHQVVLPRDVLHQVVLPRDALQLVIRAGYLKQLDTVNRLREEYDAEIDRLRTREYQHLLTFTESSHQRYEQFIEEQMESREEELGKAEEELTAWFRHFRADEVPRSPDPSPRSVRGGGISKGFSRSGSARSRSSTPPERRYAMKRGRITRYRLKADEVPLGLDLCLEPPSPDKSIARLSSVRSRSHTYSRSPDSEFDQYLDEHREQYNKEQEENVGKYGLPAVEDVPEV</sequence>
<feature type="compositionally biased region" description="Low complexity" evidence="2">
    <location>
        <begin position="162"/>
        <end position="172"/>
    </location>
</feature>
<feature type="region of interest" description="Disordered" evidence="2">
    <location>
        <begin position="205"/>
        <end position="267"/>
    </location>
</feature>
<evidence type="ECO:0000313" key="3">
    <source>
        <dbReference type="EMBL" id="KAK4497043.1"/>
    </source>
</evidence>
<evidence type="ECO:0000313" key="4">
    <source>
        <dbReference type="Proteomes" id="UP001305779"/>
    </source>
</evidence>
<protein>
    <submittedName>
        <fullName evidence="3">Uncharacterized protein</fullName>
    </submittedName>
</protein>
<organism evidence="3 4">
    <name type="scientific">Zasmidium cellare</name>
    <name type="common">Wine cellar mold</name>
    <name type="synonym">Racodium cellare</name>
    <dbReference type="NCBI Taxonomy" id="395010"/>
    <lineage>
        <taxon>Eukaryota</taxon>
        <taxon>Fungi</taxon>
        <taxon>Dikarya</taxon>
        <taxon>Ascomycota</taxon>
        <taxon>Pezizomycotina</taxon>
        <taxon>Dothideomycetes</taxon>
        <taxon>Dothideomycetidae</taxon>
        <taxon>Mycosphaerellales</taxon>
        <taxon>Mycosphaerellaceae</taxon>
        <taxon>Zasmidium</taxon>
    </lineage>
</organism>
<proteinExistence type="predicted"/>
<feature type="compositionally biased region" description="Polar residues" evidence="2">
    <location>
        <begin position="218"/>
        <end position="229"/>
    </location>
</feature>
<keyword evidence="1" id="KW-0175">Coiled coil</keyword>
<feature type="region of interest" description="Disordered" evidence="2">
    <location>
        <begin position="140"/>
        <end position="178"/>
    </location>
</feature>
<dbReference type="EMBL" id="JAXOVC010000009">
    <property type="protein sequence ID" value="KAK4497043.1"/>
    <property type="molecule type" value="Genomic_DNA"/>
</dbReference>
<accession>A0ABR0E6I0</accession>
<evidence type="ECO:0000256" key="2">
    <source>
        <dbReference type="SAM" id="MobiDB-lite"/>
    </source>
</evidence>
<name>A0ABR0E6I0_ZASCE</name>
<gene>
    <name evidence="3" type="ORF">PRZ48_011492</name>
</gene>
<dbReference type="Proteomes" id="UP001305779">
    <property type="component" value="Unassembled WGS sequence"/>
</dbReference>
<keyword evidence="4" id="KW-1185">Reference proteome</keyword>
<reference evidence="3 4" key="1">
    <citation type="journal article" date="2023" name="G3 (Bethesda)">
        <title>A chromosome-level genome assembly of Zasmidium syzygii isolated from banana leaves.</title>
        <authorList>
            <person name="van Westerhoven A.C."/>
            <person name="Mehrabi R."/>
            <person name="Talebi R."/>
            <person name="Steentjes M.B.F."/>
            <person name="Corcolon B."/>
            <person name="Chong P.A."/>
            <person name="Kema G.H.J."/>
            <person name="Seidl M.F."/>
        </authorList>
    </citation>
    <scope>NUCLEOTIDE SEQUENCE [LARGE SCALE GENOMIC DNA]</scope>
    <source>
        <strain evidence="3 4">P124</strain>
    </source>
</reference>